<evidence type="ECO:0000256" key="2">
    <source>
        <dbReference type="ARBA" id="ARBA00022792"/>
    </source>
</evidence>
<dbReference type="InterPro" id="IPR036286">
    <property type="entry name" value="LexA/Signal_pep-like_sf"/>
</dbReference>
<organism evidence="12 13">
    <name type="scientific">Rhododendron griersonianum</name>
    <dbReference type="NCBI Taxonomy" id="479676"/>
    <lineage>
        <taxon>Eukaryota</taxon>
        <taxon>Viridiplantae</taxon>
        <taxon>Streptophyta</taxon>
        <taxon>Embryophyta</taxon>
        <taxon>Tracheophyta</taxon>
        <taxon>Spermatophyta</taxon>
        <taxon>Magnoliopsida</taxon>
        <taxon>eudicotyledons</taxon>
        <taxon>Gunneridae</taxon>
        <taxon>Pentapetalae</taxon>
        <taxon>asterids</taxon>
        <taxon>Ericales</taxon>
        <taxon>Ericaceae</taxon>
        <taxon>Ericoideae</taxon>
        <taxon>Rhodoreae</taxon>
        <taxon>Rhododendron</taxon>
    </lineage>
</organism>
<evidence type="ECO:0000256" key="8">
    <source>
        <dbReference type="ARBA" id="ARBA00064368"/>
    </source>
</evidence>
<dbReference type="GO" id="GO:0004252">
    <property type="term" value="F:serine-type endopeptidase activity"/>
    <property type="evidence" value="ECO:0007669"/>
    <property type="project" value="InterPro"/>
</dbReference>
<feature type="transmembrane region" description="Helical" evidence="10">
    <location>
        <begin position="330"/>
        <end position="351"/>
    </location>
</feature>
<keyword evidence="10" id="KW-1133">Transmembrane helix</keyword>
<keyword evidence="2" id="KW-0999">Mitochondrion inner membrane</keyword>
<dbReference type="Gene3D" id="2.10.109.10">
    <property type="entry name" value="Umud Fragment, subunit A"/>
    <property type="match status" value="1"/>
</dbReference>
<keyword evidence="4" id="KW-0496">Mitochondrion</keyword>
<keyword evidence="5 10" id="KW-0472">Membrane</keyword>
<feature type="domain" description="Peptidase S26" evidence="11">
    <location>
        <begin position="113"/>
        <end position="154"/>
    </location>
</feature>
<dbReference type="EMBL" id="JACTNZ010000013">
    <property type="protein sequence ID" value="KAG5517166.1"/>
    <property type="molecule type" value="Genomic_DNA"/>
</dbReference>
<comment type="subcellular location">
    <subcellularLocation>
        <location evidence="1">Mitochondrion inner membrane</location>
    </subcellularLocation>
</comment>
<proteinExistence type="inferred from homology"/>
<evidence type="ECO:0000256" key="9">
    <source>
        <dbReference type="PIRSR" id="PIRSR600223-1"/>
    </source>
</evidence>
<evidence type="ECO:0000256" key="4">
    <source>
        <dbReference type="ARBA" id="ARBA00023128"/>
    </source>
</evidence>
<evidence type="ECO:0000313" key="12">
    <source>
        <dbReference type="EMBL" id="KAG5517166.1"/>
    </source>
</evidence>
<evidence type="ECO:0000256" key="6">
    <source>
        <dbReference type="ARBA" id="ARBA00038445"/>
    </source>
</evidence>
<feature type="domain" description="Peptidase S26" evidence="11">
    <location>
        <begin position="26"/>
        <end position="104"/>
    </location>
</feature>
<evidence type="ECO:0000256" key="5">
    <source>
        <dbReference type="ARBA" id="ARBA00023136"/>
    </source>
</evidence>
<dbReference type="GO" id="GO:0006465">
    <property type="term" value="P:signal peptide processing"/>
    <property type="evidence" value="ECO:0007669"/>
    <property type="project" value="InterPro"/>
</dbReference>
<dbReference type="PRINTS" id="PR00727">
    <property type="entry name" value="LEADERPTASE"/>
</dbReference>
<comment type="caution">
    <text evidence="12">The sequence shown here is derived from an EMBL/GenBank/DDBJ whole genome shotgun (WGS) entry which is preliminary data.</text>
</comment>
<sequence>MGGINLQEFITIAKEGLDRSFLVAKFLCFLHVTNTYLCAPVRTQGPSMLPTFSLMGDLVLTKSVSTRFGQVGTGDIVLVRSPENPRKVVIKRVKGMEGDSVTYVVDPKNSDARQTVVVPKGHVWIEGDNIYNSYDSRNFGAVPYGLIQSKVFWRVRCSSLTSSPLKLKDLFELHVIIQSLCMVSELKNVMSYLSCSPSLFYTSDNEKRYGHVKVLGHWDEVKTDIFLRDSDAILRLLKEWNLLQEECLKLEQIYSNLAIIMVIQDQKSYRLSLEQLGGRVNQLAEQNAVSKLCNLTNPVFYGICTFSLSLCDMGWQEFPFWFRGYRLQLFLYEMSTGFGFLSGLSHVWIVGKGR</sequence>
<feature type="active site" evidence="9">
    <location>
        <position position="91"/>
    </location>
</feature>
<evidence type="ECO:0000256" key="7">
    <source>
        <dbReference type="ARBA" id="ARBA00054895"/>
    </source>
</evidence>
<accession>A0AAV6HYL6</accession>
<dbReference type="AlphaFoldDB" id="A0AAV6HYL6"/>
<name>A0AAV6HYL6_9ERIC</name>
<keyword evidence="10" id="KW-0812">Transmembrane</keyword>
<keyword evidence="3" id="KW-0378">Hydrolase</keyword>
<evidence type="ECO:0000259" key="11">
    <source>
        <dbReference type="Pfam" id="PF10502"/>
    </source>
</evidence>
<dbReference type="GO" id="GO:0006627">
    <property type="term" value="P:protein processing involved in protein targeting to mitochondrion"/>
    <property type="evidence" value="ECO:0007669"/>
    <property type="project" value="TreeGrafter"/>
</dbReference>
<dbReference type="Proteomes" id="UP000823749">
    <property type="component" value="Chromosome 13"/>
</dbReference>
<evidence type="ECO:0000256" key="1">
    <source>
        <dbReference type="ARBA" id="ARBA00004273"/>
    </source>
</evidence>
<evidence type="ECO:0000256" key="10">
    <source>
        <dbReference type="SAM" id="Phobius"/>
    </source>
</evidence>
<keyword evidence="13" id="KW-1185">Reference proteome</keyword>
<dbReference type="InterPro" id="IPR052064">
    <property type="entry name" value="Mito_IMP1_subunit"/>
</dbReference>
<reference evidence="12 13" key="1">
    <citation type="submission" date="2020-08" db="EMBL/GenBank/DDBJ databases">
        <title>Plant Genome Project.</title>
        <authorList>
            <person name="Zhang R.-G."/>
        </authorList>
    </citation>
    <scope>NUCLEOTIDE SEQUENCE [LARGE SCALE GENOMIC DNA]</scope>
    <source>
        <strain evidence="12">WSP0</strain>
        <tissue evidence="12">Leaf</tissue>
    </source>
</reference>
<dbReference type="PANTHER" id="PTHR12383:SF30">
    <property type="entry name" value="MITOCHONDRIAL INNER MEMBRANE PROTEASE SUBUNIT 1-LIKE"/>
    <property type="match status" value="1"/>
</dbReference>
<comment type="function">
    <text evidence="7">Catalyzes the removal of transit peptides required for the targeting of proteins from the mitochondrial matrix, across the inner membrane, into the inter-membrane space.</text>
</comment>
<gene>
    <name evidence="12" type="ORF">RHGRI_037805</name>
</gene>
<feature type="active site" evidence="9">
    <location>
        <position position="47"/>
    </location>
</feature>
<protein>
    <recommendedName>
        <fullName evidence="11">Peptidase S26 domain-containing protein</fullName>
    </recommendedName>
</protein>
<evidence type="ECO:0000313" key="13">
    <source>
        <dbReference type="Proteomes" id="UP000823749"/>
    </source>
</evidence>
<dbReference type="CDD" id="cd06530">
    <property type="entry name" value="S26_SPase_I"/>
    <property type="match status" value="1"/>
</dbReference>
<dbReference type="SUPFAM" id="SSF51306">
    <property type="entry name" value="LexA/Signal peptidase"/>
    <property type="match status" value="1"/>
</dbReference>
<comment type="similarity">
    <text evidence="6">Belongs to the peptidase S26 family. IMP1 subfamily.</text>
</comment>
<dbReference type="GO" id="GO:0042720">
    <property type="term" value="C:mitochondrial inner membrane peptidase complex"/>
    <property type="evidence" value="ECO:0007669"/>
    <property type="project" value="TreeGrafter"/>
</dbReference>
<dbReference type="InterPro" id="IPR019533">
    <property type="entry name" value="Peptidase_S26"/>
</dbReference>
<dbReference type="FunFam" id="2.10.109.10:FF:000014">
    <property type="entry name" value="Inner membrane protease subunit 1"/>
    <property type="match status" value="1"/>
</dbReference>
<evidence type="ECO:0000256" key="3">
    <source>
        <dbReference type="ARBA" id="ARBA00022801"/>
    </source>
</evidence>
<dbReference type="PANTHER" id="PTHR12383">
    <property type="entry name" value="PROTEASE FAMILY S26 MITOCHONDRIAL INNER MEMBRANE PROTEASE-RELATED"/>
    <property type="match status" value="1"/>
</dbReference>
<comment type="subunit">
    <text evidence="8">Heterodimer of 2 subunits, IMP1A/B and IMP12.</text>
</comment>
<dbReference type="InterPro" id="IPR000223">
    <property type="entry name" value="Pept_S26A_signal_pept_1"/>
</dbReference>
<dbReference type="Pfam" id="PF10502">
    <property type="entry name" value="Peptidase_S26"/>
    <property type="match status" value="2"/>
</dbReference>